<accession>A0A921ENS7</accession>
<protein>
    <submittedName>
        <fullName evidence="1">DUF177 domain-containing protein</fullName>
    </submittedName>
</protein>
<reference evidence="1" key="2">
    <citation type="submission" date="2021-09" db="EMBL/GenBank/DDBJ databases">
        <authorList>
            <person name="Gilroy R."/>
        </authorList>
    </citation>
    <scope>NUCLEOTIDE SEQUENCE</scope>
    <source>
        <strain evidence="1">ChiGjej3B3-7470</strain>
    </source>
</reference>
<evidence type="ECO:0000313" key="1">
    <source>
        <dbReference type="EMBL" id="HJE51644.1"/>
    </source>
</evidence>
<dbReference type="InterPro" id="IPR003772">
    <property type="entry name" value="YceD"/>
</dbReference>
<sequence length="130" mass="14868">PQDSDIELDLRFEAVVEGVLVTGAATVQVHGQCARCLDDIDYDETFNLQELFFYPGREVEEDERQVVDETIDLEETLREAVVLELPFTPLCTDDCLGLCPECGFNRNDDPEHGHEQRLDPRWEKLTELGQ</sequence>
<reference evidence="1" key="1">
    <citation type="journal article" date="2021" name="PeerJ">
        <title>Extensive microbial diversity within the chicken gut microbiome revealed by metagenomics and culture.</title>
        <authorList>
            <person name="Gilroy R."/>
            <person name="Ravi A."/>
            <person name="Getino M."/>
            <person name="Pursley I."/>
            <person name="Horton D.L."/>
            <person name="Alikhan N.F."/>
            <person name="Baker D."/>
            <person name="Gharbi K."/>
            <person name="Hall N."/>
            <person name="Watson M."/>
            <person name="Adriaenssens E.M."/>
            <person name="Foster-Nyarko E."/>
            <person name="Jarju S."/>
            <person name="Secka A."/>
            <person name="Antonio M."/>
            <person name="Oren A."/>
            <person name="Chaudhuri R.R."/>
            <person name="La Ragione R."/>
            <person name="Hildebrand F."/>
            <person name="Pallen M.J."/>
        </authorList>
    </citation>
    <scope>NUCLEOTIDE SEQUENCE</scope>
    <source>
        <strain evidence="1">ChiGjej3B3-7470</strain>
    </source>
</reference>
<organism evidence="1 2">
    <name type="scientific">Tessaracoccus flavescens</name>
    <dbReference type="NCBI Taxonomy" id="399497"/>
    <lineage>
        <taxon>Bacteria</taxon>
        <taxon>Bacillati</taxon>
        <taxon>Actinomycetota</taxon>
        <taxon>Actinomycetes</taxon>
        <taxon>Propionibacteriales</taxon>
        <taxon>Propionibacteriaceae</taxon>
        <taxon>Tessaracoccus</taxon>
    </lineage>
</organism>
<name>A0A921ENS7_9ACTN</name>
<proteinExistence type="predicted"/>
<comment type="caution">
    <text evidence="1">The sequence shown here is derived from an EMBL/GenBank/DDBJ whole genome shotgun (WGS) entry which is preliminary data.</text>
</comment>
<gene>
    <name evidence="1" type="ORF">K8V15_06665</name>
</gene>
<dbReference type="EMBL" id="DYZF01000169">
    <property type="protein sequence ID" value="HJE51644.1"/>
    <property type="molecule type" value="Genomic_DNA"/>
</dbReference>
<dbReference type="Pfam" id="PF02620">
    <property type="entry name" value="YceD"/>
    <property type="match status" value="1"/>
</dbReference>
<feature type="non-terminal residue" evidence="1">
    <location>
        <position position="1"/>
    </location>
</feature>
<dbReference type="Proteomes" id="UP000712713">
    <property type="component" value="Unassembled WGS sequence"/>
</dbReference>
<dbReference type="AlphaFoldDB" id="A0A921ENS7"/>
<evidence type="ECO:0000313" key="2">
    <source>
        <dbReference type="Proteomes" id="UP000712713"/>
    </source>
</evidence>